<accession>A0ABS6INL6</accession>
<keyword evidence="2" id="KW-1185">Reference proteome</keyword>
<reference evidence="1 2" key="1">
    <citation type="submission" date="2021-06" db="EMBL/GenBank/DDBJ databases">
        <authorList>
            <person name="Lee D.H."/>
        </authorList>
    </citation>
    <scope>NUCLEOTIDE SEQUENCE [LARGE SCALE GENOMIC DNA]</scope>
    <source>
        <strain evidence="1 2">MMS21-HV4-11</strain>
    </source>
</reference>
<name>A0ABS6INL6_9HYPH</name>
<organism evidence="1 2">
    <name type="scientific">Reyranella humidisoli</name>
    <dbReference type="NCBI Taxonomy" id="2849149"/>
    <lineage>
        <taxon>Bacteria</taxon>
        <taxon>Pseudomonadati</taxon>
        <taxon>Pseudomonadota</taxon>
        <taxon>Alphaproteobacteria</taxon>
        <taxon>Hyphomicrobiales</taxon>
        <taxon>Reyranellaceae</taxon>
        <taxon>Reyranella</taxon>
    </lineage>
</organism>
<proteinExistence type="predicted"/>
<gene>
    <name evidence="1" type="ORF">KQ910_13425</name>
</gene>
<evidence type="ECO:0000313" key="1">
    <source>
        <dbReference type="EMBL" id="MBU8874770.1"/>
    </source>
</evidence>
<dbReference type="Proteomes" id="UP000727907">
    <property type="component" value="Unassembled WGS sequence"/>
</dbReference>
<comment type="caution">
    <text evidence="1">The sequence shown here is derived from an EMBL/GenBank/DDBJ whole genome shotgun (WGS) entry which is preliminary data.</text>
</comment>
<sequence>MRWFCTGRSDLYAAAVEAAIGQDPERAAKLYAHTRHVIQPERQSAANACSCPSGP</sequence>
<evidence type="ECO:0000313" key="2">
    <source>
        <dbReference type="Proteomes" id="UP000727907"/>
    </source>
</evidence>
<protein>
    <submittedName>
        <fullName evidence="1">Uncharacterized protein</fullName>
    </submittedName>
</protein>
<dbReference type="RefSeq" id="WP_216960865.1">
    <property type="nucleotide sequence ID" value="NZ_JAHOPB010000001.1"/>
</dbReference>
<dbReference type="EMBL" id="JAHOPB010000001">
    <property type="protein sequence ID" value="MBU8874770.1"/>
    <property type="molecule type" value="Genomic_DNA"/>
</dbReference>